<dbReference type="SUPFAM" id="SSF48452">
    <property type="entry name" value="TPR-like"/>
    <property type="match status" value="1"/>
</dbReference>
<dbReference type="GeneID" id="63460065"/>
<dbReference type="OrthoDB" id="193829at2"/>
<dbReference type="KEGG" id="dco:SAMEA4475696_1872"/>
<sequence>MAWQQKLKDLWNSFEAMSSDEFSRQLESILENPAIPESRRAFEVACKFDSLGRPDLAVDGYRTALDQGLESYESRRARIQLASSLRNLGHLEEGLKVLSNETDPLGDGLDDAVVLFRALLLTDLGYEREAVATLVHALASHLPRYVNSAHRYADLLLETAPRQAKLQHTDEVEK</sequence>
<dbReference type="InterPro" id="IPR011990">
    <property type="entry name" value="TPR-like_helical_dom_sf"/>
</dbReference>
<dbReference type="Gene3D" id="1.25.40.10">
    <property type="entry name" value="Tetratricopeptide repeat domain"/>
    <property type="match status" value="1"/>
</dbReference>
<protein>
    <submittedName>
        <fullName evidence="2">Tetratrico peptide repeat</fullName>
    </submittedName>
</protein>
<evidence type="ECO:0000313" key="3">
    <source>
        <dbReference type="Proteomes" id="UP000242637"/>
    </source>
</evidence>
<accession>A0A239VPX6</accession>
<name>A0A239VPX6_9MICO</name>
<gene>
    <name evidence="2" type="ORF">SAMEA4475696_01872</name>
</gene>
<evidence type="ECO:0000259" key="1">
    <source>
        <dbReference type="Pfam" id="PF12688"/>
    </source>
</evidence>
<reference evidence="2 3" key="1">
    <citation type="submission" date="2017-06" db="EMBL/GenBank/DDBJ databases">
        <authorList>
            <consortium name="Pathogen Informatics"/>
        </authorList>
    </citation>
    <scope>NUCLEOTIDE SEQUENCE [LARGE SCALE GENOMIC DNA]</scope>
    <source>
        <strain evidence="2 3">NCTC13039</strain>
    </source>
</reference>
<dbReference type="Pfam" id="PF12688">
    <property type="entry name" value="TPR_5"/>
    <property type="match status" value="1"/>
</dbReference>
<organism evidence="2 3">
    <name type="scientific">Dermatophilus congolensis</name>
    <dbReference type="NCBI Taxonomy" id="1863"/>
    <lineage>
        <taxon>Bacteria</taxon>
        <taxon>Bacillati</taxon>
        <taxon>Actinomycetota</taxon>
        <taxon>Actinomycetes</taxon>
        <taxon>Micrococcales</taxon>
        <taxon>Dermatophilaceae</taxon>
        <taxon>Dermatophilus</taxon>
    </lineage>
</organism>
<dbReference type="AlphaFoldDB" id="A0A239VPX6"/>
<dbReference type="STRING" id="1121387.GCA_000429885_00242"/>
<feature type="domain" description="Tetratrico peptide repeat group 5" evidence="1">
    <location>
        <begin position="40"/>
        <end position="156"/>
    </location>
</feature>
<dbReference type="EMBL" id="LT906453">
    <property type="protein sequence ID" value="SNV23698.1"/>
    <property type="molecule type" value="Genomic_DNA"/>
</dbReference>
<dbReference type="InterPro" id="IPR041656">
    <property type="entry name" value="TPR_5"/>
</dbReference>
<dbReference type="Proteomes" id="UP000242637">
    <property type="component" value="Chromosome 1"/>
</dbReference>
<evidence type="ECO:0000313" key="2">
    <source>
        <dbReference type="EMBL" id="SNV23698.1"/>
    </source>
</evidence>
<proteinExistence type="predicted"/>
<dbReference type="RefSeq" id="WP_051277105.1">
    <property type="nucleotide sequence ID" value="NZ_JAAFOJ010000001.1"/>
</dbReference>
<keyword evidence="3" id="KW-1185">Reference proteome</keyword>